<feature type="compositionally biased region" description="Low complexity" evidence="1">
    <location>
        <begin position="12"/>
        <end position="25"/>
    </location>
</feature>
<name>A0ABU6Z175_9FABA</name>
<dbReference type="Proteomes" id="UP001341840">
    <property type="component" value="Unassembled WGS sequence"/>
</dbReference>
<evidence type="ECO:0000256" key="1">
    <source>
        <dbReference type="SAM" id="MobiDB-lite"/>
    </source>
</evidence>
<reference evidence="2 3" key="1">
    <citation type="journal article" date="2023" name="Plants (Basel)">
        <title>Bridging the Gap: Combining Genomics and Transcriptomics Approaches to Understand Stylosanthes scabra, an Orphan Legume from the Brazilian Caatinga.</title>
        <authorList>
            <person name="Ferreira-Neto J.R.C."/>
            <person name="da Silva M.D."/>
            <person name="Binneck E."/>
            <person name="de Melo N.F."/>
            <person name="da Silva R.H."/>
            <person name="de Melo A.L.T.M."/>
            <person name="Pandolfi V."/>
            <person name="Bustamante F.O."/>
            <person name="Brasileiro-Vidal A.C."/>
            <person name="Benko-Iseppon A.M."/>
        </authorList>
    </citation>
    <scope>NUCLEOTIDE SEQUENCE [LARGE SCALE GENOMIC DNA]</scope>
    <source>
        <tissue evidence="2">Leaves</tissue>
    </source>
</reference>
<evidence type="ECO:0000313" key="3">
    <source>
        <dbReference type="Proteomes" id="UP001341840"/>
    </source>
</evidence>
<sequence length="81" mass="8342">MTASPPRPQQRPPALNSSPSTPVSNPTSCNISIIFKEVDTWSSSPPSQSSLLVTAVPYSPVASSCGSTLVEIAIALAISDT</sequence>
<protein>
    <submittedName>
        <fullName evidence="2">Uncharacterized protein</fullName>
    </submittedName>
</protein>
<comment type="caution">
    <text evidence="2">The sequence shown here is derived from an EMBL/GenBank/DDBJ whole genome shotgun (WGS) entry which is preliminary data.</text>
</comment>
<accession>A0ABU6Z175</accession>
<keyword evidence="3" id="KW-1185">Reference proteome</keyword>
<proteinExistence type="predicted"/>
<dbReference type="EMBL" id="JASCZI010271872">
    <property type="protein sequence ID" value="MED6216259.1"/>
    <property type="molecule type" value="Genomic_DNA"/>
</dbReference>
<organism evidence="2 3">
    <name type="scientific">Stylosanthes scabra</name>
    <dbReference type="NCBI Taxonomy" id="79078"/>
    <lineage>
        <taxon>Eukaryota</taxon>
        <taxon>Viridiplantae</taxon>
        <taxon>Streptophyta</taxon>
        <taxon>Embryophyta</taxon>
        <taxon>Tracheophyta</taxon>
        <taxon>Spermatophyta</taxon>
        <taxon>Magnoliopsida</taxon>
        <taxon>eudicotyledons</taxon>
        <taxon>Gunneridae</taxon>
        <taxon>Pentapetalae</taxon>
        <taxon>rosids</taxon>
        <taxon>fabids</taxon>
        <taxon>Fabales</taxon>
        <taxon>Fabaceae</taxon>
        <taxon>Papilionoideae</taxon>
        <taxon>50 kb inversion clade</taxon>
        <taxon>dalbergioids sensu lato</taxon>
        <taxon>Dalbergieae</taxon>
        <taxon>Pterocarpus clade</taxon>
        <taxon>Stylosanthes</taxon>
    </lineage>
</organism>
<feature type="region of interest" description="Disordered" evidence="1">
    <location>
        <begin position="1"/>
        <end position="25"/>
    </location>
</feature>
<gene>
    <name evidence="2" type="ORF">PIB30_005847</name>
</gene>
<feature type="compositionally biased region" description="Pro residues" evidence="1">
    <location>
        <begin position="1"/>
        <end position="11"/>
    </location>
</feature>
<evidence type="ECO:0000313" key="2">
    <source>
        <dbReference type="EMBL" id="MED6216259.1"/>
    </source>
</evidence>